<dbReference type="Proteomes" id="UP000245609">
    <property type="component" value="Unassembled WGS sequence"/>
</dbReference>
<keyword evidence="3" id="KW-1185">Reference proteome</keyword>
<gene>
    <name evidence="2" type="ORF">BB560_002376</name>
</gene>
<dbReference type="EMBL" id="MBFS01000272">
    <property type="protein sequence ID" value="PVV03160.1"/>
    <property type="molecule type" value="Genomic_DNA"/>
</dbReference>
<feature type="region of interest" description="Disordered" evidence="1">
    <location>
        <begin position="146"/>
        <end position="171"/>
    </location>
</feature>
<comment type="caution">
    <text evidence="2">The sequence shown here is derived from an EMBL/GenBank/DDBJ whole genome shotgun (WGS) entry which is preliminary data.</text>
</comment>
<dbReference type="InterPro" id="IPR015946">
    <property type="entry name" value="KH_dom-like_a/b"/>
</dbReference>
<accession>A0A2T9ZF02</accession>
<dbReference type="Gene3D" id="3.30.300.20">
    <property type="match status" value="1"/>
</dbReference>
<proteinExistence type="predicted"/>
<organism evidence="2 3">
    <name type="scientific">Smittium megazygosporum</name>
    <dbReference type="NCBI Taxonomy" id="133381"/>
    <lineage>
        <taxon>Eukaryota</taxon>
        <taxon>Fungi</taxon>
        <taxon>Fungi incertae sedis</taxon>
        <taxon>Zoopagomycota</taxon>
        <taxon>Kickxellomycotina</taxon>
        <taxon>Harpellomycetes</taxon>
        <taxon>Harpellales</taxon>
        <taxon>Legeriomycetaceae</taxon>
        <taxon>Smittium</taxon>
    </lineage>
</organism>
<protein>
    <submittedName>
        <fullName evidence="2">Uncharacterized protein</fullName>
    </submittedName>
</protein>
<dbReference type="AlphaFoldDB" id="A0A2T9ZF02"/>
<evidence type="ECO:0000313" key="3">
    <source>
        <dbReference type="Proteomes" id="UP000245609"/>
    </source>
</evidence>
<evidence type="ECO:0000313" key="2">
    <source>
        <dbReference type="EMBL" id="PVV03160.1"/>
    </source>
</evidence>
<dbReference type="InterPro" id="IPR023799">
    <property type="entry name" value="RbfA_dom_sf"/>
</dbReference>
<evidence type="ECO:0000256" key="1">
    <source>
        <dbReference type="SAM" id="MobiDB-lite"/>
    </source>
</evidence>
<reference evidence="2 3" key="1">
    <citation type="journal article" date="2018" name="MBio">
        <title>Comparative Genomics Reveals the Core Gene Toolbox for the Fungus-Insect Symbiosis.</title>
        <authorList>
            <person name="Wang Y."/>
            <person name="Stata M."/>
            <person name="Wang W."/>
            <person name="Stajich J.E."/>
            <person name="White M.M."/>
            <person name="Moncalvo J.M."/>
        </authorList>
    </citation>
    <scope>NUCLEOTIDE SEQUENCE [LARGE SCALE GENOMIC DNA]</scope>
    <source>
        <strain evidence="2 3">SC-DP-2</strain>
    </source>
</reference>
<dbReference type="SUPFAM" id="SSF89919">
    <property type="entry name" value="Ribosome-binding factor A, RbfA"/>
    <property type="match status" value="1"/>
</dbReference>
<feature type="compositionally biased region" description="Basic and acidic residues" evidence="1">
    <location>
        <begin position="159"/>
        <end position="168"/>
    </location>
</feature>
<name>A0A2T9ZF02_9FUNG</name>
<sequence length="281" mass="32623">MLQRIKFQSILQGSLPRIACMTKQKNICSNSIQAFHVSAYSSKNRNVVQNAIMNADRVENISKAIQATYYIPGKYKHLLDTNPRKRHGKYLNRDKFTLHKVKSRKLSKSLLSTNKTLDNQTNDSLSYDEIQYNEGTGQFEVVEEHSTKQLDLNNETEDTDSRILHDETESVSDLSKNREERSLELFERRILDNLQQIVSVENLPSKYLSSLYWTIHGVELFWNRKKAKVYYSVSNEVPEDQVEAINYVVEESSVFFSSVLSNYLRQKNTIKLNFVQISPPN</sequence>